<reference evidence="2 3" key="1">
    <citation type="submission" date="2011-11" db="EMBL/GenBank/DDBJ databases">
        <title>Whole genome shotgun sequence of Gordonia amarae NBRC 15530.</title>
        <authorList>
            <person name="Takarada H."/>
            <person name="Hosoyama A."/>
            <person name="Tsuchikane K."/>
            <person name="Katsumata H."/>
            <person name="Yamazaki S."/>
            <person name="Fujita N."/>
        </authorList>
    </citation>
    <scope>NUCLEOTIDE SEQUENCE [LARGE SCALE GENOMIC DNA]</scope>
    <source>
        <strain evidence="2 3">NBRC 15530</strain>
    </source>
</reference>
<keyword evidence="3" id="KW-1185">Reference proteome</keyword>
<protein>
    <submittedName>
        <fullName evidence="2">Uncharacterized protein</fullName>
    </submittedName>
</protein>
<evidence type="ECO:0000313" key="3">
    <source>
        <dbReference type="Proteomes" id="UP000006023"/>
    </source>
</evidence>
<comment type="caution">
    <text evidence="2">The sequence shown here is derived from an EMBL/GenBank/DDBJ whole genome shotgun (WGS) entry which is preliminary data.</text>
</comment>
<evidence type="ECO:0000313" key="2">
    <source>
        <dbReference type="EMBL" id="GAB07307.1"/>
    </source>
</evidence>
<accession>G7GUN2</accession>
<feature type="region of interest" description="Disordered" evidence="1">
    <location>
        <begin position="57"/>
        <end position="104"/>
    </location>
</feature>
<organism evidence="2 3">
    <name type="scientific">Gordonia amarae NBRC 15530</name>
    <dbReference type="NCBI Taxonomy" id="1075090"/>
    <lineage>
        <taxon>Bacteria</taxon>
        <taxon>Bacillati</taxon>
        <taxon>Actinomycetota</taxon>
        <taxon>Actinomycetes</taxon>
        <taxon>Mycobacteriales</taxon>
        <taxon>Gordoniaceae</taxon>
        <taxon>Gordonia</taxon>
    </lineage>
</organism>
<name>G7GUN2_9ACTN</name>
<dbReference type="AlphaFoldDB" id="G7GUN2"/>
<dbReference type="Proteomes" id="UP000006023">
    <property type="component" value="Unassembled WGS sequence"/>
</dbReference>
<sequence>MRFQAQAKGLHHGGFLCLPSVLVTTKSVTIAHTAALAPAQALAEDLVGDAESCGTRAIQGVDPQGENKFSQKIGEIIQRGKTPTSRPTPSLPEPPRPKKTGTSA</sequence>
<gene>
    <name evidence="2" type="ORF">GOAMR_63_01540</name>
</gene>
<dbReference type="EMBL" id="BAED01000063">
    <property type="protein sequence ID" value="GAB07307.1"/>
    <property type="molecule type" value="Genomic_DNA"/>
</dbReference>
<evidence type="ECO:0000256" key="1">
    <source>
        <dbReference type="SAM" id="MobiDB-lite"/>
    </source>
</evidence>
<proteinExistence type="predicted"/>